<dbReference type="InterPro" id="IPR026906">
    <property type="entry name" value="LRR_5"/>
</dbReference>
<dbReference type="InterPro" id="IPR053139">
    <property type="entry name" value="Surface_bspA-like"/>
</dbReference>
<dbReference type="InterPro" id="IPR032675">
    <property type="entry name" value="LRR_dom_sf"/>
</dbReference>
<dbReference type="Proteomes" id="UP001162640">
    <property type="component" value="Unassembled WGS sequence"/>
</dbReference>
<name>A0A9W7EHS6_9STRA</name>
<proteinExistence type="predicted"/>
<dbReference type="Pfam" id="PF13306">
    <property type="entry name" value="LRR_5"/>
    <property type="match status" value="2"/>
</dbReference>
<reference evidence="2" key="1">
    <citation type="journal article" date="2023" name="Commun. Biol.">
        <title>Genome analysis of Parmales, the sister group of diatoms, reveals the evolutionary specialization of diatoms from phago-mixotrophs to photoautotrophs.</title>
        <authorList>
            <person name="Ban H."/>
            <person name="Sato S."/>
            <person name="Yoshikawa S."/>
            <person name="Yamada K."/>
            <person name="Nakamura Y."/>
            <person name="Ichinomiya M."/>
            <person name="Sato N."/>
            <person name="Blanc-Mathieu R."/>
            <person name="Endo H."/>
            <person name="Kuwata A."/>
            <person name="Ogata H."/>
        </authorList>
    </citation>
    <scope>NUCLEOTIDE SEQUENCE [LARGE SCALE GENOMIC DNA]</scope>
</reference>
<evidence type="ECO:0000313" key="1">
    <source>
        <dbReference type="EMBL" id="GMH81529.1"/>
    </source>
</evidence>
<protein>
    <submittedName>
        <fullName evidence="1">Uncharacterized protein</fullName>
    </submittedName>
</protein>
<evidence type="ECO:0000313" key="2">
    <source>
        <dbReference type="Proteomes" id="UP001162640"/>
    </source>
</evidence>
<gene>
    <name evidence="1" type="ORF">TL16_g08959</name>
</gene>
<dbReference type="PANTHER" id="PTHR45661">
    <property type="entry name" value="SURFACE ANTIGEN"/>
    <property type="match status" value="1"/>
</dbReference>
<dbReference type="PANTHER" id="PTHR45661:SF3">
    <property type="entry name" value="IG-LIKE DOMAIN-CONTAINING PROTEIN"/>
    <property type="match status" value="1"/>
</dbReference>
<dbReference type="AlphaFoldDB" id="A0A9W7EHS6"/>
<comment type="caution">
    <text evidence="1">The sequence shown here is derived from an EMBL/GenBank/DDBJ whole genome shotgun (WGS) entry which is preliminary data.</text>
</comment>
<dbReference type="SUPFAM" id="SSF52058">
    <property type="entry name" value="L domain-like"/>
    <property type="match status" value="2"/>
</dbReference>
<sequence length="442" mass="49871">MMQLWLLDTEWNGVTHEFFDEGVESKKMIVRDGTDIIVSDYGELEEWNKIVTRVVFLLNVMKVGESACYYAINLVVVEIPEGVQSIGDYAFCCCLSLTTVSFPATLTSIGVSAFCECSSLDNVDLLHTNLQELGEEAFQHCSELKLMTIPDSLQTLGDEIFYKCSKLVPSSIDVREYDDDGALIPDTTSEVVAYLRSQQLLSATPPAQRATKFMTTDYFRNLLVQFMMDEILMTMRLVSKPWLTVVDEFIDDEVESGEMIVHGRNDDSEDVDNEVLKERRTVKRVVFLLNITKVGILPANTPANLLLSISPRALRASAHQAFHECINLTSVSLPTTLTSIGRESFRYCKRLERVDFRQKNLQEIGNGAFRNCYKLKSMTFPESLQNFGNQVFYNCGELIPSNMATTGYNTPTIVAYLRTLMQMAEKAELKSQIASLKSQVEQ</sequence>
<organism evidence="1 2">
    <name type="scientific">Triparma laevis f. inornata</name>
    <dbReference type="NCBI Taxonomy" id="1714386"/>
    <lineage>
        <taxon>Eukaryota</taxon>
        <taxon>Sar</taxon>
        <taxon>Stramenopiles</taxon>
        <taxon>Ochrophyta</taxon>
        <taxon>Bolidophyceae</taxon>
        <taxon>Parmales</taxon>
        <taxon>Triparmaceae</taxon>
        <taxon>Triparma</taxon>
    </lineage>
</organism>
<accession>A0A9W7EHS6</accession>
<dbReference type="EMBL" id="BLQM01000301">
    <property type="protein sequence ID" value="GMH81529.1"/>
    <property type="molecule type" value="Genomic_DNA"/>
</dbReference>
<dbReference type="Gene3D" id="3.80.10.10">
    <property type="entry name" value="Ribonuclease Inhibitor"/>
    <property type="match status" value="2"/>
</dbReference>